<protein>
    <submittedName>
        <fullName evidence="2">Uncharacterized protein</fullName>
    </submittedName>
</protein>
<evidence type="ECO:0000313" key="3">
    <source>
        <dbReference type="Proteomes" id="UP000026961"/>
    </source>
</evidence>
<name>A0A0D9Y551_9ORYZ</name>
<reference evidence="2" key="1">
    <citation type="submission" date="2013-08" db="EMBL/GenBank/DDBJ databases">
        <title>Oryza genome evolution.</title>
        <authorList>
            <person name="Wing R.A."/>
            <person name="Panaud O."/>
            <person name="Oliveira A.C."/>
        </authorList>
    </citation>
    <scope>NUCLEOTIDE SEQUENCE</scope>
</reference>
<feature type="signal peptide" evidence="1">
    <location>
        <begin position="1"/>
        <end position="19"/>
    </location>
</feature>
<keyword evidence="3" id="KW-1185">Reference proteome</keyword>
<keyword evidence="1" id="KW-0732">Signal</keyword>
<dbReference type="Proteomes" id="UP000026961">
    <property type="component" value="Chromosome 1"/>
</dbReference>
<evidence type="ECO:0000313" key="2">
    <source>
        <dbReference type="EnsemblPlants" id="OGLUM01G08200.1"/>
    </source>
</evidence>
<organism evidence="2">
    <name type="scientific">Oryza glumipatula</name>
    <dbReference type="NCBI Taxonomy" id="40148"/>
    <lineage>
        <taxon>Eukaryota</taxon>
        <taxon>Viridiplantae</taxon>
        <taxon>Streptophyta</taxon>
        <taxon>Embryophyta</taxon>
        <taxon>Tracheophyta</taxon>
        <taxon>Spermatophyta</taxon>
        <taxon>Magnoliopsida</taxon>
        <taxon>Liliopsida</taxon>
        <taxon>Poales</taxon>
        <taxon>Poaceae</taxon>
        <taxon>BOP clade</taxon>
        <taxon>Oryzoideae</taxon>
        <taxon>Oryzeae</taxon>
        <taxon>Oryzinae</taxon>
        <taxon>Oryza</taxon>
    </lineage>
</organism>
<reference evidence="2" key="3">
    <citation type="submission" date="2018-05" db="EMBL/GenBank/DDBJ databases">
        <title>OgluRS3 (Oryza glumaepatula Reference Sequence Version 3).</title>
        <authorList>
            <person name="Zhang J."/>
            <person name="Kudrna D."/>
            <person name="Lee S."/>
            <person name="Talag J."/>
            <person name="Welchert J."/>
            <person name="Wing R.A."/>
        </authorList>
    </citation>
    <scope>NUCLEOTIDE SEQUENCE [LARGE SCALE GENOMIC DNA]</scope>
</reference>
<dbReference type="EnsemblPlants" id="OGLUM01G08200.1">
    <property type="protein sequence ID" value="OGLUM01G08200.1"/>
    <property type="gene ID" value="OGLUM01G08200"/>
</dbReference>
<dbReference type="HOGENOM" id="CLU_2889440_0_0_1"/>
<dbReference type="AlphaFoldDB" id="A0A0D9Y551"/>
<dbReference type="Gramene" id="OGLUM01G08200.1">
    <property type="protein sequence ID" value="OGLUM01G08200.1"/>
    <property type="gene ID" value="OGLUM01G08200"/>
</dbReference>
<sequence>MISILLRGVLLLWPEPLRSSFPSPLPLLSPRPLLSTLCDLGTEFRFQQAELGAEMMTSDEAVR</sequence>
<evidence type="ECO:0000256" key="1">
    <source>
        <dbReference type="SAM" id="SignalP"/>
    </source>
</evidence>
<feature type="chain" id="PRO_5002350709" evidence="1">
    <location>
        <begin position="20"/>
        <end position="63"/>
    </location>
</feature>
<accession>A0A0D9Y551</accession>
<proteinExistence type="predicted"/>
<reference evidence="2" key="2">
    <citation type="submission" date="2015-04" db="UniProtKB">
        <authorList>
            <consortium name="EnsemblPlants"/>
        </authorList>
    </citation>
    <scope>IDENTIFICATION</scope>
</reference>